<dbReference type="AlphaFoldDB" id="X1CTN2"/>
<dbReference type="EMBL" id="BART01036521">
    <property type="protein sequence ID" value="GAH11831.1"/>
    <property type="molecule type" value="Genomic_DNA"/>
</dbReference>
<comment type="caution">
    <text evidence="1">The sequence shown here is derived from an EMBL/GenBank/DDBJ whole genome shotgun (WGS) entry which is preliminary data.</text>
</comment>
<sequence length="93" mass="10753">GCWDGPVPLKGTDVCGGWSLRRFLEDHTGHKTGLMNNTDVNVERKRVLVEDWGKIIPVTKWCMQFKIMDDLFDEVHKDFTVLTIYPPIELGRH</sequence>
<feature type="non-terminal residue" evidence="1">
    <location>
        <position position="1"/>
    </location>
</feature>
<proteinExistence type="predicted"/>
<gene>
    <name evidence="1" type="ORF">S01H4_61557</name>
</gene>
<evidence type="ECO:0000313" key="1">
    <source>
        <dbReference type="EMBL" id="GAH11831.1"/>
    </source>
</evidence>
<protein>
    <submittedName>
        <fullName evidence="1">Uncharacterized protein</fullName>
    </submittedName>
</protein>
<name>X1CTN2_9ZZZZ</name>
<organism evidence="1">
    <name type="scientific">marine sediment metagenome</name>
    <dbReference type="NCBI Taxonomy" id="412755"/>
    <lineage>
        <taxon>unclassified sequences</taxon>
        <taxon>metagenomes</taxon>
        <taxon>ecological metagenomes</taxon>
    </lineage>
</organism>
<reference evidence="1" key="1">
    <citation type="journal article" date="2014" name="Front. Microbiol.">
        <title>High frequency of phylogenetically diverse reductive dehalogenase-homologous genes in deep subseafloor sedimentary metagenomes.</title>
        <authorList>
            <person name="Kawai M."/>
            <person name="Futagami T."/>
            <person name="Toyoda A."/>
            <person name="Takaki Y."/>
            <person name="Nishi S."/>
            <person name="Hori S."/>
            <person name="Arai W."/>
            <person name="Tsubouchi T."/>
            <person name="Morono Y."/>
            <person name="Uchiyama I."/>
            <person name="Ito T."/>
            <person name="Fujiyama A."/>
            <person name="Inagaki F."/>
            <person name="Takami H."/>
        </authorList>
    </citation>
    <scope>NUCLEOTIDE SEQUENCE</scope>
    <source>
        <strain evidence="1">Expedition CK06-06</strain>
    </source>
</reference>
<accession>X1CTN2</accession>